<reference evidence="3" key="1">
    <citation type="journal article" date="2013" name="Nature">
        <title>Pan genome of the phytoplankton Emiliania underpins its global distribution.</title>
        <authorList>
            <person name="Read B.A."/>
            <person name="Kegel J."/>
            <person name="Klute M.J."/>
            <person name="Kuo A."/>
            <person name="Lefebvre S.C."/>
            <person name="Maumus F."/>
            <person name="Mayer C."/>
            <person name="Miller J."/>
            <person name="Monier A."/>
            <person name="Salamov A."/>
            <person name="Young J."/>
            <person name="Aguilar M."/>
            <person name="Claverie J.M."/>
            <person name="Frickenhaus S."/>
            <person name="Gonzalez K."/>
            <person name="Herman E.K."/>
            <person name="Lin Y.C."/>
            <person name="Napier J."/>
            <person name="Ogata H."/>
            <person name="Sarno A.F."/>
            <person name="Shmutz J."/>
            <person name="Schroeder D."/>
            <person name="de Vargas C."/>
            <person name="Verret F."/>
            <person name="von Dassow P."/>
            <person name="Valentin K."/>
            <person name="Van de Peer Y."/>
            <person name="Wheeler G."/>
            <person name="Dacks J.B."/>
            <person name="Delwiche C.F."/>
            <person name="Dyhrman S.T."/>
            <person name="Glockner G."/>
            <person name="John U."/>
            <person name="Richards T."/>
            <person name="Worden A.Z."/>
            <person name="Zhang X."/>
            <person name="Grigoriev I.V."/>
            <person name="Allen A.E."/>
            <person name="Bidle K."/>
            <person name="Borodovsky M."/>
            <person name="Bowler C."/>
            <person name="Brownlee C."/>
            <person name="Cock J.M."/>
            <person name="Elias M."/>
            <person name="Gladyshev V.N."/>
            <person name="Groth M."/>
            <person name="Guda C."/>
            <person name="Hadaegh A."/>
            <person name="Iglesias-Rodriguez M.D."/>
            <person name="Jenkins J."/>
            <person name="Jones B.M."/>
            <person name="Lawson T."/>
            <person name="Leese F."/>
            <person name="Lindquist E."/>
            <person name="Lobanov A."/>
            <person name="Lomsadze A."/>
            <person name="Malik S.B."/>
            <person name="Marsh M.E."/>
            <person name="Mackinder L."/>
            <person name="Mock T."/>
            <person name="Mueller-Roeber B."/>
            <person name="Pagarete A."/>
            <person name="Parker M."/>
            <person name="Probert I."/>
            <person name="Quesneville H."/>
            <person name="Raines C."/>
            <person name="Rensing S.A."/>
            <person name="Riano-Pachon D.M."/>
            <person name="Richier S."/>
            <person name="Rokitta S."/>
            <person name="Shiraiwa Y."/>
            <person name="Soanes D.M."/>
            <person name="van der Giezen M."/>
            <person name="Wahlund T.M."/>
            <person name="Williams B."/>
            <person name="Wilson W."/>
            <person name="Wolfe G."/>
            <person name="Wurch L.L."/>
        </authorList>
    </citation>
    <scope>NUCLEOTIDE SEQUENCE</scope>
</reference>
<dbReference type="GeneID" id="17253878"/>
<dbReference type="PaxDb" id="2903-EOD07747"/>
<sequence>VAGEPEWGQEWGSARPPPRQAPFPLLLPLLPFCSRHEPRALGARSPVVGDGAWLPG</sequence>
<evidence type="ECO:0000313" key="2">
    <source>
        <dbReference type="EnsemblProtists" id="EOD07747"/>
    </source>
</evidence>
<name>A0A0D3I912_EMIH1</name>
<accession>A0A0D3I912</accession>
<feature type="region of interest" description="Disordered" evidence="1">
    <location>
        <begin position="1"/>
        <end position="20"/>
    </location>
</feature>
<protein>
    <submittedName>
        <fullName evidence="2">Uncharacterized protein</fullName>
    </submittedName>
</protein>
<dbReference type="Proteomes" id="UP000013827">
    <property type="component" value="Unassembled WGS sequence"/>
</dbReference>
<dbReference type="AlphaFoldDB" id="A0A0D3I912"/>
<dbReference type="KEGG" id="ehx:EMIHUDRAFT_359200"/>
<reference evidence="2" key="2">
    <citation type="submission" date="2024-10" db="UniProtKB">
        <authorList>
            <consortium name="EnsemblProtists"/>
        </authorList>
    </citation>
    <scope>IDENTIFICATION</scope>
</reference>
<evidence type="ECO:0000256" key="1">
    <source>
        <dbReference type="SAM" id="MobiDB-lite"/>
    </source>
</evidence>
<dbReference type="RefSeq" id="XP_005760176.1">
    <property type="nucleotide sequence ID" value="XM_005760119.1"/>
</dbReference>
<keyword evidence="3" id="KW-1185">Reference proteome</keyword>
<dbReference type="EnsemblProtists" id="EOD07747">
    <property type="protein sequence ID" value="EOD07747"/>
    <property type="gene ID" value="EMIHUDRAFT_359200"/>
</dbReference>
<organism evidence="2 3">
    <name type="scientific">Emiliania huxleyi (strain CCMP1516)</name>
    <dbReference type="NCBI Taxonomy" id="280463"/>
    <lineage>
        <taxon>Eukaryota</taxon>
        <taxon>Haptista</taxon>
        <taxon>Haptophyta</taxon>
        <taxon>Prymnesiophyceae</taxon>
        <taxon>Isochrysidales</taxon>
        <taxon>Noelaerhabdaceae</taxon>
        <taxon>Emiliania</taxon>
    </lineage>
</organism>
<evidence type="ECO:0000313" key="3">
    <source>
        <dbReference type="Proteomes" id="UP000013827"/>
    </source>
</evidence>
<dbReference type="HOGENOM" id="CLU_3020720_0_0_1"/>
<proteinExistence type="predicted"/>